<dbReference type="GO" id="GO:0046677">
    <property type="term" value="P:response to antibiotic"/>
    <property type="evidence" value="ECO:0007669"/>
    <property type="project" value="UniProtKB-UniRule"/>
</dbReference>
<feature type="signal peptide" evidence="7">
    <location>
        <begin position="1"/>
        <end position="34"/>
    </location>
</feature>
<evidence type="ECO:0000313" key="9">
    <source>
        <dbReference type="EMBL" id="KTD81499.1"/>
    </source>
</evidence>
<accession>A0A0W1AJI0</accession>
<protein>
    <recommendedName>
        <fullName evidence="3 6">Beta-lactamase</fullName>
        <ecNumber evidence="3 6">3.5.2.6</ecNumber>
    </recommendedName>
</protein>
<name>A0A0W1AJI0_9GAMM</name>
<dbReference type="Pfam" id="PF13354">
    <property type="entry name" value="Beta-lactamase2"/>
    <property type="match status" value="1"/>
</dbReference>
<evidence type="ECO:0000256" key="1">
    <source>
        <dbReference type="ARBA" id="ARBA00001526"/>
    </source>
</evidence>
<dbReference type="InterPro" id="IPR045155">
    <property type="entry name" value="Beta-lactam_cat"/>
</dbReference>
<reference evidence="9 10" key="1">
    <citation type="submission" date="2015-11" db="EMBL/GenBank/DDBJ databases">
        <title>Genomic analysis of 38 Legionella species identifies large and diverse effector repertoires.</title>
        <authorList>
            <person name="Burstein D."/>
            <person name="Amaro F."/>
            <person name="Zusman T."/>
            <person name="Lifshitz Z."/>
            <person name="Cohen O."/>
            <person name="Gilbert J.A."/>
            <person name="Pupko T."/>
            <person name="Shuman H.A."/>
            <person name="Segal G."/>
        </authorList>
    </citation>
    <scope>NUCLEOTIDE SEQUENCE [LARGE SCALE GENOMIC DNA]</scope>
    <source>
        <strain evidence="9 10">ATCC 49508</strain>
    </source>
</reference>
<dbReference type="NCBIfam" id="NF033103">
    <property type="entry name" value="bla_class_A"/>
    <property type="match status" value="1"/>
</dbReference>
<evidence type="ECO:0000256" key="6">
    <source>
        <dbReference type="RuleBase" id="RU361140"/>
    </source>
</evidence>
<dbReference type="STRING" id="45076.Lwor_0537"/>
<feature type="chain" id="PRO_5006919816" description="Beta-lactamase" evidence="7">
    <location>
        <begin position="35"/>
        <end position="360"/>
    </location>
</feature>
<keyword evidence="7" id="KW-0732">Signal</keyword>
<organism evidence="9 10">
    <name type="scientific">Legionella worsleiensis</name>
    <dbReference type="NCBI Taxonomy" id="45076"/>
    <lineage>
        <taxon>Bacteria</taxon>
        <taxon>Pseudomonadati</taxon>
        <taxon>Pseudomonadota</taxon>
        <taxon>Gammaproteobacteria</taxon>
        <taxon>Legionellales</taxon>
        <taxon>Legionellaceae</taxon>
        <taxon>Legionella</taxon>
    </lineage>
</organism>
<dbReference type="AlphaFoldDB" id="A0A0W1AJI0"/>
<comment type="catalytic activity">
    <reaction evidence="1 6">
        <text>a beta-lactam + H2O = a substituted beta-amino acid</text>
        <dbReference type="Rhea" id="RHEA:20401"/>
        <dbReference type="ChEBI" id="CHEBI:15377"/>
        <dbReference type="ChEBI" id="CHEBI:35627"/>
        <dbReference type="ChEBI" id="CHEBI:140347"/>
        <dbReference type="EC" id="3.5.2.6"/>
    </reaction>
</comment>
<keyword evidence="4 6" id="KW-0378">Hydrolase</keyword>
<comment type="similarity">
    <text evidence="2 6">Belongs to the class-A beta-lactamase family.</text>
</comment>
<evidence type="ECO:0000256" key="3">
    <source>
        <dbReference type="ARBA" id="ARBA00012865"/>
    </source>
</evidence>
<dbReference type="InterPro" id="IPR023650">
    <property type="entry name" value="Beta-lactam_class-A_AS"/>
</dbReference>
<dbReference type="EC" id="3.5.2.6" evidence="3 6"/>
<dbReference type="Proteomes" id="UP000054662">
    <property type="component" value="Unassembled WGS sequence"/>
</dbReference>
<dbReference type="Gene3D" id="3.40.710.10">
    <property type="entry name" value="DD-peptidase/beta-lactamase superfamily"/>
    <property type="match status" value="1"/>
</dbReference>
<evidence type="ECO:0000256" key="5">
    <source>
        <dbReference type="ARBA" id="ARBA00023251"/>
    </source>
</evidence>
<dbReference type="InterPro" id="IPR000871">
    <property type="entry name" value="Beta-lactam_class-A"/>
</dbReference>
<dbReference type="RefSeq" id="WP_238584608.1">
    <property type="nucleotide sequence ID" value="NZ_CBCRUR010000006.1"/>
</dbReference>
<sequence>MNITLFAPKTVLMKTGLFVLYALFCFLSSFKAFAAQGDAEIAKKIAAIEKKSNAIIGISAIHIENNKVISHNSTQRFFMASTIKLPIAMAFLHRVDQKKDSLNRIIKLGLSNAVPGSGSLHHACERKKISMSMQQILKYMLTDSDNSASDTILHTVNGPEYVTKWMYELGFKNILINRSILEMFMDTNHVDHALMNTPRSVYSWKKIFNSIPLKNKMLAWQRFEKDKRDTTTPDEMAKLLVKLYKKEALSASSSKILINIMEQCRTGRSRIKGLLPSHVKVAHKTGTWAIDEQDYLNYPGSKKLFRFASDVGIITLPENKGHIAIAVYVKSQAASDYSRSRAIALASRAIYDHFMTAAHR</sequence>
<dbReference type="PROSITE" id="PS00146">
    <property type="entry name" value="BETA_LACTAMASE_A"/>
    <property type="match status" value="1"/>
</dbReference>
<dbReference type="PANTHER" id="PTHR35333:SF3">
    <property type="entry name" value="BETA-LACTAMASE-TYPE TRANSPEPTIDASE FOLD CONTAINING PROTEIN"/>
    <property type="match status" value="1"/>
</dbReference>
<keyword evidence="5 6" id="KW-0046">Antibiotic resistance</keyword>
<dbReference type="GO" id="GO:0030655">
    <property type="term" value="P:beta-lactam antibiotic catabolic process"/>
    <property type="evidence" value="ECO:0007669"/>
    <property type="project" value="InterPro"/>
</dbReference>
<dbReference type="EMBL" id="LNZC01000004">
    <property type="protein sequence ID" value="KTD81499.1"/>
    <property type="molecule type" value="Genomic_DNA"/>
</dbReference>
<evidence type="ECO:0000256" key="7">
    <source>
        <dbReference type="SAM" id="SignalP"/>
    </source>
</evidence>
<dbReference type="PANTHER" id="PTHR35333">
    <property type="entry name" value="BETA-LACTAMASE"/>
    <property type="match status" value="1"/>
</dbReference>
<dbReference type="PRINTS" id="PR00118">
    <property type="entry name" value="BLACTAMASEA"/>
</dbReference>
<gene>
    <name evidence="9" type="ORF">Lwor_0537</name>
</gene>
<evidence type="ECO:0000313" key="10">
    <source>
        <dbReference type="Proteomes" id="UP000054662"/>
    </source>
</evidence>
<dbReference type="GO" id="GO:0008800">
    <property type="term" value="F:beta-lactamase activity"/>
    <property type="evidence" value="ECO:0007669"/>
    <property type="project" value="UniProtKB-UniRule"/>
</dbReference>
<proteinExistence type="inferred from homology"/>
<comment type="caution">
    <text evidence="9">The sequence shown here is derived from an EMBL/GenBank/DDBJ whole genome shotgun (WGS) entry which is preliminary data.</text>
</comment>
<evidence type="ECO:0000256" key="4">
    <source>
        <dbReference type="ARBA" id="ARBA00022801"/>
    </source>
</evidence>
<dbReference type="InterPro" id="IPR012338">
    <property type="entry name" value="Beta-lactam/transpept-like"/>
</dbReference>
<evidence type="ECO:0000259" key="8">
    <source>
        <dbReference type="Pfam" id="PF13354"/>
    </source>
</evidence>
<keyword evidence="10" id="KW-1185">Reference proteome</keyword>
<feature type="domain" description="Beta-lactamase class A catalytic" evidence="8">
    <location>
        <begin position="57"/>
        <end position="329"/>
    </location>
</feature>
<evidence type="ECO:0000256" key="2">
    <source>
        <dbReference type="ARBA" id="ARBA00009009"/>
    </source>
</evidence>
<dbReference type="SUPFAM" id="SSF56601">
    <property type="entry name" value="beta-lactamase/transpeptidase-like"/>
    <property type="match status" value="1"/>
</dbReference>
<dbReference type="PATRIC" id="fig|45076.6.peg.592"/>